<accession>A0ABQ9J4L8</accession>
<evidence type="ECO:0000256" key="6">
    <source>
        <dbReference type="SAM" id="MobiDB-lite"/>
    </source>
</evidence>
<feature type="active site" description="Nucleophile" evidence="5">
    <location>
        <position position="298"/>
    </location>
</feature>
<proteinExistence type="inferred from homology"/>
<dbReference type="PRINTS" id="PR00131">
    <property type="entry name" value="GLHYDRLASE1"/>
</dbReference>
<dbReference type="InterPro" id="IPR001360">
    <property type="entry name" value="Glyco_hydro_1"/>
</dbReference>
<dbReference type="Pfam" id="PF00232">
    <property type="entry name" value="Glyco_hydro_1"/>
    <property type="match status" value="2"/>
</dbReference>
<evidence type="ECO:0000313" key="8">
    <source>
        <dbReference type="Proteomes" id="UP001162164"/>
    </source>
</evidence>
<organism evidence="7 8">
    <name type="scientific">Molorchus minor</name>
    <dbReference type="NCBI Taxonomy" id="1323400"/>
    <lineage>
        <taxon>Eukaryota</taxon>
        <taxon>Metazoa</taxon>
        <taxon>Ecdysozoa</taxon>
        <taxon>Arthropoda</taxon>
        <taxon>Hexapoda</taxon>
        <taxon>Insecta</taxon>
        <taxon>Pterygota</taxon>
        <taxon>Neoptera</taxon>
        <taxon>Endopterygota</taxon>
        <taxon>Coleoptera</taxon>
        <taxon>Polyphaga</taxon>
        <taxon>Cucujiformia</taxon>
        <taxon>Chrysomeloidea</taxon>
        <taxon>Cerambycidae</taxon>
        <taxon>Lamiinae</taxon>
        <taxon>Monochamini</taxon>
        <taxon>Molorchus</taxon>
    </lineage>
</organism>
<dbReference type="EMBL" id="JAPWTJ010001261">
    <property type="protein sequence ID" value="KAJ8972992.1"/>
    <property type="molecule type" value="Genomic_DNA"/>
</dbReference>
<dbReference type="InterPro" id="IPR017853">
    <property type="entry name" value="GH"/>
</dbReference>
<comment type="caution">
    <text evidence="7">The sequence shown here is derived from an EMBL/GenBank/DDBJ whole genome shotgun (WGS) entry which is preliminary data.</text>
</comment>
<dbReference type="Gene3D" id="3.40.190.10">
    <property type="entry name" value="Periplasmic binding protein-like II"/>
    <property type="match status" value="2"/>
</dbReference>
<dbReference type="PANTHER" id="PTHR10353:SF36">
    <property type="entry name" value="LP05116P"/>
    <property type="match status" value="1"/>
</dbReference>
<keyword evidence="8" id="KW-1185">Reference proteome</keyword>
<reference evidence="7" key="1">
    <citation type="journal article" date="2023" name="Insect Mol. Biol.">
        <title>Genome sequencing provides insights into the evolution of gene families encoding plant cell wall-degrading enzymes in longhorned beetles.</title>
        <authorList>
            <person name="Shin N.R."/>
            <person name="Okamura Y."/>
            <person name="Kirsch R."/>
            <person name="Pauchet Y."/>
        </authorList>
    </citation>
    <scope>NUCLEOTIDE SEQUENCE</scope>
    <source>
        <strain evidence="7">MMC_N1</strain>
    </source>
</reference>
<evidence type="ECO:0000256" key="4">
    <source>
        <dbReference type="ARBA" id="ARBA00023295"/>
    </source>
</evidence>
<dbReference type="PANTHER" id="PTHR10353">
    <property type="entry name" value="GLYCOSYL HYDROLASE"/>
    <property type="match status" value="1"/>
</dbReference>
<dbReference type="Gene3D" id="3.20.20.80">
    <property type="entry name" value="Glycosidases"/>
    <property type="match status" value="2"/>
</dbReference>
<comment type="similarity">
    <text evidence="1">Belongs to the glycosyl hydrolase 1 family.</text>
</comment>
<evidence type="ECO:0000256" key="1">
    <source>
        <dbReference type="ARBA" id="ARBA00010838"/>
    </source>
</evidence>
<feature type="region of interest" description="Disordered" evidence="6">
    <location>
        <begin position="224"/>
        <end position="246"/>
    </location>
</feature>
<sequence>MIIECGDFDQQNSCNIVTASTYNETNCQSILGNSAIQFYLRNPCLLSHTIFDYVNNSCRFTIFPSRFPYKINEAGVQYYRNFIKELKDNGIEPLVTIFHWDTPWWSSTKIVFQLFGDDVKYWLTFNEPKQTCQQGYGSGEKAPFVQSHGLGEYICTHILLKAHAKAWHIYDDEFRPTQNGLVGITIDTPWFEPNTTSDKDLEASERQLQFEFGWYTNPIFQRGLSRNNEDPHSKPQRIGRSSDLSSPRIYPRRNDFINGTFDYLGLNHYFNIYGHALGNEKILKWVKEHNNPAIIITENGISDNGTLSEDLDDESFRSHYYKYYLSYLRDAMIEDGVNVFGYTVWSLMDNFEWTRDIQQLLVTKKFIFKRQISVIDMNRINLECLKTNHSHIGVVVDGDCPNVNNILVKMFIILHLTVEEFLKHRTLGFYNEMEGYVAKEKGCKYWIRRNMTGVTLKTIVVANANEPEREECIGTLPMLNKEASRPILVYTVNSRPAFPPEQSELQKIKELKTINGLNFEKRLEIKGNGRPMLQLQIRQTSKDKNKQVHRNFRPSMYDLSEWICGCDLPVPFEGELIDYLNSERHREVNTFNRFHYNLMSYCQKYYNFSTIIGLGKSWGYKNKNNTFDGLVGALESRSIDYGSSPLFVRSDRARVMEYGRRTWILRNTYTNDKPSQELYHQKILGSKNDSNFYKAEDGLASVKKGRYAFHVELATAYPIIKNTFNDKAICELKEVQMYRTQQMHANVQKNSPYKDMFDTCLHRLAEHGILSREILFWHPGKPECLHSSKSSVFAIGLDDFYPALVILAIAHGGLKSSAVVESYIEDSASNKLGIAKKSQGSFSSRGSSEVETSIICSKNDCNCKVNGNVVKYEKARNDMSIYYII</sequence>
<dbReference type="Proteomes" id="UP001162164">
    <property type="component" value="Unassembled WGS sequence"/>
</dbReference>
<name>A0ABQ9J4L8_9CUCU</name>
<protein>
    <recommendedName>
        <fullName evidence="2">beta-glucosidase</fullName>
        <ecNumber evidence="2">3.2.1.21</ecNumber>
    </recommendedName>
</protein>
<gene>
    <name evidence="7" type="ORF">NQ317_009428</name>
</gene>
<evidence type="ECO:0000256" key="2">
    <source>
        <dbReference type="ARBA" id="ARBA00012744"/>
    </source>
</evidence>
<evidence type="ECO:0000256" key="3">
    <source>
        <dbReference type="ARBA" id="ARBA00022801"/>
    </source>
</evidence>
<keyword evidence="4" id="KW-0326">Glycosidase</keyword>
<dbReference type="SUPFAM" id="SSF51445">
    <property type="entry name" value="(Trans)glycosidases"/>
    <property type="match status" value="1"/>
</dbReference>
<dbReference type="InterPro" id="IPR018120">
    <property type="entry name" value="Glyco_hydro_1_AS"/>
</dbReference>
<dbReference type="PROSITE" id="PS00572">
    <property type="entry name" value="GLYCOSYL_HYDROL_F1_1"/>
    <property type="match status" value="1"/>
</dbReference>
<dbReference type="EC" id="3.2.1.21" evidence="2"/>
<evidence type="ECO:0000313" key="7">
    <source>
        <dbReference type="EMBL" id="KAJ8972992.1"/>
    </source>
</evidence>
<dbReference type="SUPFAM" id="SSF53850">
    <property type="entry name" value="Periplasmic binding protein-like II"/>
    <property type="match status" value="1"/>
</dbReference>
<keyword evidence="3" id="KW-0378">Hydrolase</keyword>
<evidence type="ECO:0000256" key="5">
    <source>
        <dbReference type="PROSITE-ProRule" id="PRU10055"/>
    </source>
</evidence>